<sequence>MCVNSIISVLQNNVSKFLSSSPLIQIDNL</sequence>
<proteinExistence type="predicted"/>
<protein>
    <submittedName>
        <fullName evidence="1">Uncharacterized protein</fullName>
    </submittedName>
</protein>
<accession>A0A0E9UM93</accession>
<name>A0A0E9UM93_ANGAN</name>
<dbReference type="AlphaFoldDB" id="A0A0E9UM93"/>
<dbReference type="EMBL" id="GBXM01042484">
    <property type="protein sequence ID" value="JAH66093.1"/>
    <property type="molecule type" value="Transcribed_RNA"/>
</dbReference>
<evidence type="ECO:0000313" key="1">
    <source>
        <dbReference type="EMBL" id="JAH66093.1"/>
    </source>
</evidence>
<organism evidence="1">
    <name type="scientific">Anguilla anguilla</name>
    <name type="common">European freshwater eel</name>
    <name type="synonym">Muraena anguilla</name>
    <dbReference type="NCBI Taxonomy" id="7936"/>
    <lineage>
        <taxon>Eukaryota</taxon>
        <taxon>Metazoa</taxon>
        <taxon>Chordata</taxon>
        <taxon>Craniata</taxon>
        <taxon>Vertebrata</taxon>
        <taxon>Euteleostomi</taxon>
        <taxon>Actinopterygii</taxon>
        <taxon>Neopterygii</taxon>
        <taxon>Teleostei</taxon>
        <taxon>Anguilliformes</taxon>
        <taxon>Anguillidae</taxon>
        <taxon>Anguilla</taxon>
    </lineage>
</organism>
<reference evidence="1" key="2">
    <citation type="journal article" date="2015" name="Fish Shellfish Immunol.">
        <title>Early steps in the European eel (Anguilla anguilla)-Vibrio vulnificus interaction in the gills: Role of the RtxA13 toxin.</title>
        <authorList>
            <person name="Callol A."/>
            <person name="Pajuelo D."/>
            <person name="Ebbesson L."/>
            <person name="Teles M."/>
            <person name="MacKenzie S."/>
            <person name="Amaro C."/>
        </authorList>
    </citation>
    <scope>NUCLEOTIDE SEQUENCE</scope>
</reference>
<reference evidence="1" key="1">
    <citation type="submission" date="2014-11" db="EMBL/GenBank/DDBJ databases">
        <authorList>
            <person name="Amaro Gonzalez C."/>
        </authorList>
    </citation>
    <scope>NUCLEOTIDE SEQUENCE</scope>
</reference>